<dbReference type="EMBL" id="GEDC01022686">
    <property type="protein sequence ID" value="JAS14612.1"/>
    <property type="molecule type" value="Transcribed_RNA"/>
</dbReference>
<dbReference type="Pfam" id="PF00595">
    <property type="entry name" value="PDZ"/>
    <property type="match status" value="1"/>
</dbReference>
<dbReference type="InterPro" id="IPR036034">
    <property type="entry name" value="PDZ_sf"/>
</dbReference>
<evidence type="ECO:0000313" key="2">
    <source>
        <dbReference type="EMBL" id="JAS14612.1"/>
    </source>
</evidence>
<dbReference type="SUPFAM" id="SSF50156">
    <property type="entry name" value="PDZ domain-like"/>
    <property type="match status" value="1"/>
</dbReference>
<feature type="non-terminal residue" evidence="2">
    <location>
        <position position="313"/>
    </location>
</feature>
<reference evidence="2" key="1">
    <citation type="submission" date="2015-12" db="EMBL/GenBank/DDBJ databases">
        <title>De novo transcriptome assembly of four potential Pierce s Disease insect vectors from Arizona vineyards.</title>
        <authorList>
            <person name="Tassone E.E."/>
        </authorList>
    </citation>
    <scope>NUCLEOTIDE SEQUENCE</scope>
</reference>
<protein>
    <recommendedName>
        <fullName evidence="1">PDZ domain-containing protein</fullName>
    </recommendedName>
</protein>
<accession>A0A1B6CMF2</accession>
<feature type="domain" description="PDZ" evidence="1">
    <location>
        <begin position="242"/>
        <end position="313"/>
    </location>
</feature>
<dbReference type="Gene3D" id="2.30.42.10">
    <property type="match status" value="1"/>
</dbReference>
<dbReference type="PROSITE" id="PS50106">
    <property type="entry name" value="PDZ"/>
    <property type="match status" value="1"/>
</dbReference>
<gene>
    <name evidence="2" type="ORF">g.23170</name>
</gene>
<dbReference type="AlphaFoldDB" id="A0A1B6CMF2"/>
<name>A0A1B6CMF2_9HEMI</name>
<feature type="non-terminal residue" evidence="2">
    <location>
        <position position="1"/>
    </location>
</feature>
<organism evidence="2">
    <name type="scientific">Clastoptera arizonana</name>
    <name type="common">Arizona spittle bug</name>
    <dbReference type="NCBI Taxonomy" id="38151"/>
    <lineage>
        <taxon>Eukaryota</taxon>
        <taxon>Metazoa</taxon>
        <taxon>Ecdysozoa</taxon>
        <taxon>Arthropoda</taxon>
        <taxon>Hexapoda</taxon>
        <taxon>Insecta</taxon>
        <taxon>Pterygota</taxon>
        <taxon>Neoptera</taxon>
        <taxon>Paraneoptera</taxon>
        <taxon>Hemiptera</taxon>
        <taxon>Auchenorrhyncha</taxon>
        <taxon>Cercopoidea</taxon>
        <taxon>Clastopteridae</taxon>
        <taxon>Clastoptera</taxon>
    </lineage>
</organism>
<evidence type="ECO:0000259" key="1">
    <source>
        <dbReference type="PROSITE" id="PS50106"/>
    </source>
</evidence>
<proteinExistence type="predicted"/>
<sequence length="313" mass="35113">EQCLENLISLDDEATDMLDRSEESFPGSPVGTVEVYPCLDENHMVKICSGSILDDFNDHNSFYDEKEQCEIQNLESSIDTYPFIEDLFHHSSEFCPNITEDHKHNNLFDEFCTKNSSTGFEINSKKIPELCVPKIVVDDSSVQNVFNIFEKFNGINEDEDASDHSSENSASPVLFCSQENESVEIHPDEQLEFNNNYFTGPVLETTISHSKEIDIGNPVDSKMEADEENLFLNQTPPSDVYEVVLEKNWGTLGIQIEEEECILENSCDRTGIASVIVSEILPGGAVDSCGLINKGDRLLTINGQCIRHPQDAR</sequence>
<dbReference type="InterPro" id="IPR001478">
    <property type="entry name" value="PDZ"/>
</dbReference>